<evidence type="ECO:0000313" key="2">
    <source>
        <dbReference type="EMBL" id="MDQ0290092.1"/>
    </source>
</evidence>
<evidence type="ECO:0000313" key="3">
    <source>
        <dbReference type="Proteomes" id="UP001238163"/>
    </source>
</evidence>
<name>A0AAE3VGC8_9BACT</name>
<protein>
    <submittedName>
        <fullName evidence="2">Uncharacterized protein</fullName>
    </submittedName>
</protein>
<dbReference type="Proteomes" id="UP001238163">
    <property type="component" value="Unassembled WGS sequence"/>
</dbReference>
<keyword evidence="3" id="KW-1185">Reference proteome</keyword>
<sequence>MVTPMKPAAVKVSGNQGRMAGRRLAVGFRHIVPGVFPNEVYTDRVPFRVVGQSLIRRYCQRRSPTHKRDMTQVQYRSPPR</sequence>
<gene>
    <name evidence="2" type="ORF">J3R75_002199</name>
</gene>
<proteinExistence type="predicted"/>
<evidence type="ECO:0000256" key="1">
    <source>
        <dbReference type="SAM" id="MobiDB-lite"/>
    </source>
</evidence>
<accession>A0AAE3VGC8</accession>
<dbReference type="AlphaFoldDB" id="A0AAE3VGC8"/>
<comment type="caution">
    <text evidence="2">The sequence shown here is derived from an EMBL/GenBank/DDBJ whole genome shotgun (WGS) entry which is preliminary data.</text>
</comment>
<dbReference type="EMBL" id="JAUSVL010000001">
    <property type="protein sequence ID" value="MDQ0290092.1"/>
    <property type="molecule type" value="Genomic_DNA"/>
</dbReference>
<reference evidence="2" key="1">
    <citation type="submission" date="2023-07" db="EMBL/GenBank/DDBJ databases">
        <title>Genomic Encyclopedia of Type Strains, Phase IV (KMG-IV): sequencing the most valuable type-strain genomes for metagenomic binning, comparative biology and taxonomic classification.</title>
        <authorList>
            <person name="Goeker M."/>
        </authorList>
    </citation>
    <scope>NUCLEOTIDE SEQUENCE</scope>
    <source>
        <strain evidence="2">DSM 24202</strain>
    </source>
</reference>
<feature type="region of interest" description="Disordered" evidence="1">
    <location>
        <begin position="61"/>
        <end position="80"/>
    </location>
</feature>
<organism evidence="2 3">
    <name type="scientific">Oligosphaera ethanolica</name>
    <dbReference type="NCBI Taxonomy" id="760260"/>
    <lineage>
        <taxon>Bacteria</taxon>
        <taxon>Pseudomonadati</taxon>
        <taxon>Lentisphaerota</taxon>
        <taxon>Oligosphaeria</taxon>
        <taxon>Oligosphaerales</taxon>
        <taxon>Oligosphaeraceae</taxon>
        <taxon>Oligosphaera</taxon>
    </lineage>
</organism>
<feature type="compositionally biased region" description="Polar residues" evidence="1">
    <location>
        <begin position="71"/>
        <end position="80"/>
    </location>
</feature>